<feature type="chain" id="PRO_5013050490" description="SCP domain-containing protein" evidence="1">
    <location>
        <begin position="20"/>
        <end position="171"/>
    </location>
</feature>
<evidence type="ECO:0000259" key="2">
    <source>
        <dbReference type="Pfam" id="PF00188"/>
    </source>
</evidence>
<sequence>MVRLINQLLLASFAPSITGLYAGLPEDRGSRDVKPHPIKHVGSSRDMFLAGDWRSDMLRMVNSQRAMRSLPALIANDLLNAAAQNHSNYQYSVQTMTHQDPAGSLGDRITATGLRWTNAGENVAWNQKTPAEAMDSWVNSPHHLANILGNFNVAGFGEQGLYWTQIFALIS</sequence>
<dbReference type="Proteomes" id="UP000193922">
    <property type="component" value="Unassembled WGS sequence"/>
</dbReference>
<feature type="domain" description="SCP" evidence="2">
    <location>
        <begin position="58"/>
        <end position="157"/>
    </location>
</feature>
<reference evidence="3 4" key="1">
    <citation type="submission" date="2016-07" db="EMBL/GenBank/DDBJ databases">
        <title>Pervasive Adenine N6-methylation of Active Genes in Fungi.</title>
        <authorList>
            <consortium name="DOE Joint Genome Institute"/>
            <person name="Mondo S.J."/>
            <person name="Dannebaum R.O."/>
            <person name="Kuo R.C."/>
            <person name="Labutti K."/>
            <person name="Haridas S."/>
            <person name="Kuo A."/>
            <person name="Salamov A."/>
            <person name="Ahrendt S.R."/>
            <person name="Lipzen A."/>
            <person name="Sullivan W."/>
            <person name="Andreopoulos W.B."/>
            <person name="Clum A."/>
            <person name="Lindquist E."/>
            <person name="Daum C."/>
            <person name="Ramamoorthy G.K."/>
            <person name="Gryganskyi A."/>
            <person name="Culley D."/>
            <person name="Magnuson J.K."/>
            <person name="James T.Y."/>
            <person name="O'Malley M.A."/>
            <person name="Stajich J.E."/>
            <person name="Spatafora J.W."/>
            <person name="Visel A."/>
            <person name="Grigoriev I.V."/>
        </authorList>
    </citation>
    <scope>NUCLEOTIDE SEQUENCE [LARGE SCALE GENOMIC DNA]</scope>
    <source>
        <strain evidence="3 4">ATCC 12442</strain>
    </source>
</reference>
<keyword evidence="1" id="KW-0732">Signal</keyword>
<keyword evidence="4" id="KW-1185">Reference proteome</keyword>
<dbReference type="Pfam" id="PF00188">
    <property type="entry name" value="CAP"/>
    <property type="match status" value="1"/>
</dbReference>
<dbReference type="InterPro" id="IPR035940">
    <property type="entry name" value="CAP_sf"/>
</dbReference>
<evidence type="ECO:0000256" key="1">
    <source>
        <dbReference type="SAM" id="SignalP"/>
    </source>
</evidence>
<dbReference type="SUPFAM" id="SSF55797">
    <property type="entry name" value="PR-1-like"/>
    <property type="match status" value="1"/>
</dbReference>
<proteinExistence type="predicted"/>
<dbReference type="GeneID" id="63803187"/>
<dbReference type="STRING" id="61395.A0A1Y1WHD8"/>
<dbReference type="PANTHER" id="PTHR31157">
    <property type="entry name" value="SCP DOMAIN-CONTAINING PROTEIN"/>
    <property type="match status" value="1"/>
</dbReference>
<dbReference type="OrthoDB" id="568194at2759"/>
<dbReference type="Gene3D" id="3.40.33.10">
    <property type="entry name" value="CAP"/>
    <property type="match status" value="1"/>
</dbReference>
<dbReference type="EMBL" id="MCFD01000002">
    <property type="protein sequence ID" value="ORX72981.1"/>
    <property type="molecule type" value="Genomic_DNA"/>
</dbReference>
<evidence type="ECO:0000313" key="3">
    <source>
        <dbReference type="EMBL" id="ORX72981.1"/>
    </source>
</evidence>
<dbReference type="InterPro" id="IPR014044">
    <property type="entry name" value="CAP_dom"/>
</dbReference>
<dbReference type="AlphaFoldDB" id="A0A1Y1WHD8"/>
<protein>
    <recommendedName>
        <fullName evidence="2">SCP domain-containing protein</fullName>
    </recommendedName>
</protein>
<gene>
    <name evidence="3" type="ORF">DL89DRAFT_265143</name>
</gene>
<dbReference type="PANTHER" id="PTHR31157:SF1">
    <property type="entry name" value="SCP DOMAIN-CONTAINING PROTEIN"/>
    <property type="match status" value="1"/>
</dbReference>
<name>A0A1Y1WHD8_9FUNG</name>
<accession>A0A1Y1WHD8</accession>
<dbReference type="CDD" id="cd05379">
    <property type="entry name" value="CAP_bacterial"/>
    <property type="match status" value="1"/>
</dbReference>
<dbReference type="RefSeq" id="XP_040746321.1">
    <property type="nucleotide sequence ID" value="XM_040886539.1"/>
</dbReference>
<evidence type="ECO:0000313" key="4">
    <source>
        <dbReference type="Proteomes" id="UP000193922"/>
    </source>
</evidence>
<organism evidence="3 4">
    <name type="scientific">Linderina pennispora</name>
    <dbReference type="NCBI Taxonomy" id="61395"/>
    <lineage>
        <taxon>Eukaryota</taxon>
        <taxon>Fungi</taxon>
        <taxon>Fungi incertae sedis</taxon>
        <taxon>Zoopagomycota</taxon>
        <taxon>Kickxellomycotina</taxon>
        <taxon>Kickxellomycetes</taxon>
        <taxon>Kickxellales</taxon>
        <taxon>Kickxellaceae</taxon>
        <taxon>Linderina</taxon>
    </lineage>
</organism>
<comment type="caution">
    <text evidence="3">The sequence shown here is derived from an EMBL/GenBank/DDBJ whole genome shotgun (WGS) entry which is preliminary data.</text>
</comment>
<feature type="signal peptide" evidence="1">
    <location>
        <begin position="1"/>
        <end position="19"/>
    </location>
</feature>